<dbReference type="PANTHER" id="PTHR16943">
    <property type="entry name" value="2-METHYLCITRATE DEHYDRATASE-RELATED"/>
    <property type="match status" value="1"/>
</dbReference>
<dbReference type="NCBIfam" id="TIGR02330">
    <property type="entry name" value="prpD"/>
    <property type="match status" value="1"/>
</dbReference>
<organism evidence="6 7">
    <name type="scientific">Salinicoccus halitifaciens</name>
    <dbReference type="NCBI Taxonomy" id="1073415"/>
    <lineage>
        <taxon>Bacteria</taxon>
        <taxon>Bacillati</taxon>
        <taxon>Bacillota</taxon>
        <taxon>Bacilli</taxon>
        <taxon>Bacillales</taxon>
        <taxon>Staphylococcaceae</taxon>
        <taxon>Salinicoccus</taxon>
    </lineage>
</organism>
<keyword evidence="2" id="KW-0816">Tricarboxylic acid cycle</keyword>
<dbReference type="InterPro" id="IPR042183">
    <property type="entry name" value="MmgE/PrpD_sf_1"/>
</dbReference>
<evidence type="ECO:0000313" key="7">
    <source>
        <dbReference type="Proteomes" id="UP001549019"/>
    </source>
</evidence>
<dbReference type="Gene3D" id="3.30.1330.120">
    <property type="entry name" value="2-methylcitrate dehydratase PrpD"/>
    <property type="match status" value="1"/>
</dbReference>
<dbReference type="PANTHER" id="PTHR16943:SF8">
    <property type="entry name" value="2-METHYLCITRATE DEHYDRATASE"/>
    <property type="match status" value="1"/>
</dbReference>
<keyword evidence="7" id="KW-1185">Reference proteome</keyword>
<dbReference type="InterPro" id="IPR036148">
    <property type="entry name" value="MmgE/PrpD_sf"/>
</dbReference>
<comment type="similarity">
    <text evidence="1">Belongs to the PrpD family.</text>
</comment>
<dbReference type="EMBL" id="JBDZDV010000002">
    <property type="protein sequence ID" value="MET3110756.1"/>
    <property type="molecule type" value="Genomic_DNA"/>
</dbReference>
<dbReference type="InterPro" id="IPR045337">
    <property type="entry name" value="MmgE_PrpD_C"/>
</dbReference>
<gene>
    <name evidence="6" type="ORF">ABHD89_001158</name>
</gene>
<dbReference type="InterPro" id="IPR005656">
    <property type="entry name" value="MmgE_PrpD"/>
</dbReference>
<evidence type="ECO:0000259" key="4">
    <source>
        <dbReference type="Pfam" id="PF03972"/>
    </source>
</evidence>
<dbReference type="SUPFAM" id="SSF103378">
    <property type="entry name" value="2-methylcitrate dehydratase PrpD"/>
    <property type="match status" value="1"/>
</dbReference>
<evidence type="ECO:0000259" key="5">
    <source>
        <dbReference type="Pfam" id="PF19305"/>
    </source>
</evidence>
<name>A0ABV2E8K8_9STAP</name>
<sequence>MIKSLDNEECQMMIGPLEEDDFRENGIKVPGIDKPMSLLDASWNIGTLIRWLDYNDCFLAEEWGHPSDNLGGIIATALHLEKSGHRMTVRDVLGYMVKAHEIQGVLSLSNSLNRNGFDHVFLVKLATAAVTTKMMGGGREEIKNVLANVFIDAGPLRIYRHSPNVTTRKSWAAGDATARGVHLSLLNRKMSEGYLNVLEDADWGFNNVVMNGKDITVTQEMNSYVINNILFKAGFPAEFHAQTAAEAAMALHGKYGDRLADIETIKVKTHESAIRIIAHKDKLDNPSDRDHSLEYIIAVSLLNGDLKTEYYYDEYHQGFPVIDDLLGKMDVTESKDYSREYLERDKRSIANSVQLIFKDGTESEEIEVKYPVGHKFRRDEVRPILGAKFKDNLKDFFSGEKIEDLLGLFEDRETLEKMKISEFWNNFLDD</sequence>
<accession>A0ABV2E8K8</accession>
<dbReference type="InterPro" id="IPR045336">
    <property type="entry name" value="MmgE_PrpD_N"/>
</dbReference>
<evidence type="ECO:0000256" key="1">
    <source>
        <dbReference type="ARBA" id="ARBA00006174"/>
    </source>
</evidence>
<dbReference type="Pfam" id="PF19305">
    <property type="entry name" value="MmgE_PrpD_C"/>
    <property type="match status" value="1"/>
</dbReference>
<reference evidence="6 7" key="1">
    <citation type="submission" date="2024-05" db="EMBL/GenBank/DDBJ databases">
        <title>Genomic Encyclopedia of Type Strains, Phase IV (KMG-IV): sequencing the most valuable type-strain genomes for metagenomic binning, comparative biology and taxonomic classification.</title>
        <authorList>
            <person name="Goeker M."/>
        </authorList>
    </citation>
    <scope>NUCLEOTIDE SEQUENCE [LARGE SCALE GENOMIC DNA]</scope>
    <source>
        <strain evidence="6 7">DSM 25286</strain>
    </source>
</reference>
<dbReference type="GO" id="GO:0047547">
    <property type="term" value="F:2-methylcitrate dehydratase activity"/>
    <property type="evidence" value="ECO:0007669"/>
    <property type="project" value="UniProtKB-EC"/>
</dbReference>
<feature type="domain" description="MmgE/PrpD N-terminal" evidence="4">
    <location>
        <begin position="2"/>
        <end position="216"/>
    </location>
</feature>
<dbReference type="Gene3D" id="1.10.4100.10">
    <property type="entry name" value="2-methylcitrate dehydratase PrpD"/>
    <property type="match status" value="1"/>
</dbReference>
<dbReference type="Proteomes" id="UP001549019">
    <property type="component" value="Unassembled WGS sequence"/>
</dbReference>
<feature type="domain" description="MmgE/PrpD C-terminal" evidence="5">
    <location>
        <begin position="235"/>
        <end position="400"/>
    </location>
</feature>
<dbReference type="InterPro" id="IPR012705">
    <property type="entry name" value="2Me_IsoCit_deHydtase_PrpD"/>
</dbReference>
<dbReference type="Pfam" id="PF03972">
    <property type="entry name" value="MmgE_PrpD_N"/>
    <property type="match status" value="1"/>
</dbReference>
<evidence type="ECO:0000256" key="3">
    <source>
        <dbReference type="ARBA" id="ARBA00023239"/>
    </source>
</evidence>
<dbReference type="InterPro" id="IPR042188">
    <property type="entry name" value="MmgE/PrpD_sf_2"/>
</dbReference>
<proteinExistence type="inferred from homology"/>
<protein>
    <submittedName>
        <fullName evidence="6">2-methylcitrate dehydratase</fullName>
        <ecNumber evidence="6">4.2.1.79</ecNumber>
    </submittedName>
</protein>
<comment type="caution">
    <text evidence="6">The sequence shown here is derived from an EMBL/GenBank/DDBJ whole genome shotgun (WGS) entry which is preliminary data.</text>
</comment>
<keyword evidence="3 6" id="KW-0456">Lyase</keyword>
<evidence type="ECO:0000256" key="2">
    <source>
        <dbReference type="ARBA" id="ARBA00022532"/>
    </source>
</evidence>
<dbReference type="EC" id="4.2.1.79" evidence="6"/>
<evidence type="ECO:0000313" key="6">
    <source>
        <dbReference type="EMBL" id="MET3110756.1"/>
    </source>
</evidence>